<feature type="region of interest" description="Disordered" evidence="1">
    <location>
        <begin position="387"/>
        <end position="406"/>
    </location>
</feature>
<evidence type="ECO:0000256" key="1">
    <source>
        <dbReference type="SAM" id="MobiDB-lite"/>
    </source>
</evidence>
<sequence>MSGACGQDNRDEGGTWGPKNNAGENARLKLQGGALDANDAMALPETPSTRKASLLGDTMRPAQSTPAPRSGHAPPRSLRRSRLLYISSDDQSSTCDVPSSPVRTNEIAQYQVEELVAAAANPASWSAKEHGGTYLHTAMLHGIAGKERCCMELREALAAEEAHLLALRNAWQRIATHSSAMVPSAPSAYAFARRSAPRSNGTPFSPSSIQAQRTETQSKPAPPSPRKSPQKWAATLAQSNAWPNLTKLPQQLHALVDTFAPIETPAKAMPRNEHDLLGSPTARNVAQALGAQAEEEDVTLSGMGQPSSLLLDSRRSSQSLLKAHIPPQSEDEIPPTPPPKDVDLGESALSEKLVFGWNVFSKRVVETTNSLADRAFHVQESLDSATPLHDYPGASPTKGGSMLGSRSMTRQALEEKTLAHNTTTEAAEKEHVYIRQILRK</sequence>
<name>A0A2N1JDJ2_9BASI</name>
<gene>
    <name evidence="2" type="ORF">MVES_001567</name>
</gene>
<feature type="region of interest" description="Disordered" evidence="1">
    <location>
        <begin position="193"/>
        <end position="231"/>
    </location>
</feature>
<protein>
    <submittedName>
        <fullName evidence="2">Uncharacterized protein</fullName>
    </submittedName>
</protein>
<reference evidence="2 3" key="1">
    <citation type="submission" date="2017-10" db="EMBL/GenBank/DDBJ databases">
        <title>A novel species of cold-tolerant Malassezia isolated from bats.</title>
        <authorList>
            <person name="Lorch J.M."/>
            <person name="Palmer J.M."/>
            <person name="Vanderwolf K.J."/>
            <person name="Schmidt K.Z."/>
            <person name="Verant M.L."/>
            <person name="Weller T.J."/>
            <person name="Blehert D.S."/>
        </authorList>
    </citation>
    <scope>NUCLEOTIDE SEQUENCE [LARGE SCALE GENOMIC DNA]</scope>
    <source>
        <strain evidence="2 3">NWHC:44797-103</strain>
    </source>
</reference>
<accession>A0A2N1JDJ2</accession>
<dbReference type="Proteomes" id="UP000232875">
    <property type="component" value="Unassembled WGS sequence"/>
</dbReference>
<proteinExistence type="predicted"/>
<dbReference type="OrthoDB" id="3354939at2759"/>
<keyword evidence="3" id="KW-1185">Reference proteome</keyword>
<feature type="region of interest" description="Disordered" evidence="1">
    <location>
        <begin position="1"/>
        <end position="77"/>
    </location>
</feature>
<organism evidence="2 3">
    <name type="scientific">Malassezia vespertilionis</name>
    <dbReference type="NCBI Taxonomy" id="2020962"/>
    <lineage>
        <taxon>Eukaryota</taxon>
        <taxon>Fungi</taxon>
        <taxon>Dikarya</taxon>
        <taxon>Basidiomycota</taxon>
        <taxon>Ustilaginomycotina</taxon>
        <taxon>Malasseziomycetes</taxon>
        <taxon>Malasseziales</taxon>
        <taxon>Malasseziaceae</taxon>
        <taxon>Malassezia</taxon>
    </lineage>
</organism>
<dbReference type="STRING" id="2020962.A0A2N1JDJ2"/>
<dbReference type="AlphaFoldDB" id="A0A2N1JDJ2"/>
<evidence type="ECO:0000313" key="2">
    <source>
        <dbReference type="EMBL" id="PKI84625.1"/>
    </source>
</evidence>
<dbReference type="EMBL" id="KZ454989">
    <property type="protein sequence ID" value="PKI84625.1"/>
    <property type="molecule type" value="Genomic_DNA"/>
</dbReference>
<evidence type="ECO:0000313" key="3">
    <source>
        <dbReference type="Proteomes" id="UP000232875"/>
    </source>
</evidence>
<feature type="compositionally biased region" description="Polar residues" evidence="1">
    <location>
        <begin position="197"/>
        <end position="217"/>
    </location>
</feature>